<dbReference type="GO" id="GO:0016567">
    <property type="term" value="P:protein ubiquitination"/>
    <property type="evidence" value="ECO:0007669"/>
    <property type="project" value="UniProtKB-UniPathway"/>
</dbReference>
<evidence type="ECO:0000313" key="8">
    <source>
        <dbReference type="Proteomes" id="UP000515159"/>
    </source>
</evidence>
<sequence length="425" mass="48653">MKLMSGNPEEASVPAPPNAQIIVASLLLLLSRLPNSACLESKHPGAFPPPSTGQTPPSNSEDLEDFDLQSIGQTPPGDSEDSALLGSEMLPRGRAATLQPACLSQPRKPPAVLASLAEGRRPSGPLLLDWRSPGWSWMKTEDGWKRYFYQETWICFHKESTRERHGYCTLGEAFNRLDFSSAIQDIRRFSYVVKLLQLIAKSELTNLSGAAQKNYFSILEKIVRKVLEDQQYPCLIKELLQDLNSAICMFLREVGQFVFIGNINIWICRLETILVWQQQLKNPQMDQQISNSLGFCDLPLHMQSNILYRLSDGWDIINLGQVTPVLHVLSEDQQLWKKLCQYHFAEKEVHKHLILSEKGHIDWKLMFFVLQKYYPKKEQYGDTLHFCRYCSILFWKDSGHPCMASDPDNCFMPVSPQHFIDLFKF</sequence>
<protein>
    <recommendedName>
        <fullName evidence="6">F-box only protein 25</fullName>
    </recommendedName>
</protein>
<dbReference type="AlphaFoldDB" id="A0A6P8R7X1"/>
<evidence type="ECO:0000256" key="1">
    <source>
        <dbReference type="ARBA" id="ARBA00004123"/>
    </source>
</evidence>
<keyword evidence="8" id="KW-1185">Reference proteome</keyword>
<dbReference type="RefSeq" id="XP_033794836.1">
    <property type="nucleotide sequence ID" value="XM_033938945.1"/>
</dbReference>
<comment type="subcellular location">
    <subcellularLocation>
        <location evidence="1">Nucleus</location>
    </subcellularLocation>
</comment>
<comment type="function">
    <text evidence="5">Substrate-recognition component of the SCF (SKP1-CUL1-F-box protein)-type E3 ubiquitin ligase complex. May play a role in accumulation of expanded polyglutamine (polyQ) protein huntingtin (HTT).</text>
</comment>
<evidence type="ECO:0000313" key="9">
    <source>
        <dbReference type="RefSeq" id="XP_033794836.1"/>
    </source>
</evidence>
<dbReference type="InParanoid" id="A0A6P8R7X1"/>
<dbReference type="SUPFAM" id="SSF81383">
    <property type="entry name" value="F-box domain"/>
    <property type="match status" value="1"/>
</dbReference>
<dbReference type="OrthoDB" id="9991467at2759"/>
<dbReference type="PANTHER" id="PTHR13123:SF8">
    <property type="entry name" value="F-BOX ONLY PROTEIN 25"/>
    <property type="match status" value="1"/>
</dbReference>
<dbReference type="FunCoup" id="A0A6P8R7X1">
    <property type="interactions" value="792"/>
</dbReference>
<dbReference type="KEGG" id="gsh:117357810"/>
<gene>
    <name evidence="9" type="primary">FBXO25</name>
</gene>
<evidence type="ECO:0000256" key="4">
    <source>
        <dbReference type="ARBA" id="ARBA00023242"/>
    </source>
</evidence>
<dbReference type="GO" id="GO:0019005">
    <property type="term" value="C:SCF ubiquitin ligase complex"/>
    <property type="evidence" value="ECO:0007669"/>
    <property type="project" value="TreeGrafter"/>
</dbReference>
<name>A0A6P8R7X1_GEOSA</name>
<dbReference type="InterPro" id="IPR040394">
    <property type="entry name" value="FBX25/32"/>
</dbReference>
<dbReference type="PANTHER" id="PTHR13123">
    <property type="entry name" value="LD30288P"/>
    <property type="match status" value="1"/>
</dbReference>
<evidence type="ECO:0000256" key="6">
    <source>
        <dbReference type="ARBA" id="ARBA00040054"/>
    </source>
</evidence>
<evidence type="ECO:0000256" key="7">
    <source>
        <dbReference type="SAM" id="MobiDB-lite"/>
    </source>
</evidence>
<dbReference type="UniPathway" id="UPA00143"/>
<accession>A0A6P8R7X1</accession>
<dbReference type="CTD" id="26260"/>
<keyword evidence="3" id="KW-0833">Ubl conjugation pathway</keyword>
<comment type="pathway">
    <text evidence="2">Protein modification; protein ubiquitination.</text>
</comment>
<reference evidence="9" key="1">
    <citation type="submission" date="2025-08" db="UniProtKB">
        <authorList>
            <consortium name="RefSeq"/>
        </authorList>
    </citation>
    <scope>IDENTIFICATION</scope>
</reference>
<dbReference type="InterPro" id="IPR036047">
    <property type="entry name" value="F-box-like_dom_sf"/>
</dbReference>
<organism evidence="8 9">
    <name type="scientific">Geotrypetes seraphini</name>
    <name type="common">Gaboon caecilian</name>
    <name type="synonym">Caecilia seraphini</name>
    <dbReference type="NCBI Taxonomy" id="260995"/>
    <lineage>
        <taxon>Eukaryota</taxon>
        <taxon>Metazoa</taxon>
        <taxon>Chordata</taxon>
        <taxon>Craniata</taxon>
        <taxon>Vertebrata</taxon>
        <taxon>Euteleostomi</taxon>
        <taxon>Amphibia</taxon>
        <taxon>Gymnophiona</taxon>
        <taxon>Geotrypetes</taxon>
    </lineage>
</organism>
<proteinExistence type="predicted"/>
<dbReference type="Proteomes" id="UP000515159">
    <property type="component" value="Chromosome 3"/>
</dbReference>
<dbReference type="GO" id="GO:0005737">
    <property type="term" value="C:cytoplasm"/>
    <property type="evidence" value="ECO:0007669"/>
    <property type="project" value="TreeGrafter"/>
</dbReference>
<evidence type="ECO:0000256" key="3">
    <source>
        <dbReference type="ARBA" id="ARBA00022786"/>
    </source>
</evidence>
<dbReference type="GeneID" id="117357810"/>
<feature type="region of interest" description="Disordered" evidence="7">
    <location>
        <begin position="41"/>
        <end position="84"/>
    </location>
</feature>
<evidence type="ECO:0000256" key="5">
    <source>
        <dbReference type="ARBA" id="ARBA00037710"/>
    </source>
</evidence>
<keyword evidence="4" id="KW-0539">Nucleus</keyword>
<dbReference type="GO" id="GO:0005634">
    <property type="term" value="C:nucleus"/>
    <property type="evidence" value="ECO:0007669"/>
    <property type="project" value="UniProtKB-SubCell"/>
</dbReference>
<evidence type="ECO:0000256" key="2">
    <source>
        <dbReference type="ARBA" id="ARBA00004906"/>
    </source>
</evidence>